<evidence type="ECO:0000313" key="3">
    <source>
        <dbReference type="Proteomes" id="UP000266426"/>
    </source>
</evidence>
<dbReference type="AlphaFoldDB" id="A0A3A4R3M3"/>
<dbReference type="Proteomes" id="UP000266426">
    <property type="component" value="Unassembled WGS sequence"/>
</dbReference>
<dbReference type="GO" id="GO:0008171">
    <property type="term" value="F:O-methyltransferase activity"/>
    <property type="evidence" value="ECO:0007669"/>
    <property type="project" value="InterPro"/>
</dbReference>
<reference evidence="2 3" key="1">
    <citation type="journal article" date="2017" name="ISME J.">
        <title>Energy and carbon metabolisms in a deep terrestrial subsurface fluid microbial community.</title>
        <authorList>
            <person name="Momper L."/>
            <person name="Jungbluth S.P."/>
            <person name="Lee M.D."/>
            <person name="Amend J.P."/>
        </authorList>
    </citation>
    <scope>NUCLEOTIDE SEQUENCE [LARGE SCALE GENOMIC DNA]</scope>
    <source>
        <strain evidence="2">SURF_26</strain>
    </source>
</reference>
<dbReference type="Pfam" id="PF00891">
    <property type="entry name" value="Methyltransf_2"/>
    <property type="match status" value="1"/>
</dbReference>
<feature type="domain" description="O-methyltransferase C-terminal" evidence="1">
    <location>
        <begin position="86"/>
        <end position="260"/>
    </location>
</feature>
<name>A0A3A4R3M3_9BACT</name>
<dbReference type="InterPro" id="IPR001077">
    <property type="entry name" value="COMT_C"/>
</dbReference>
<evidence type="ECO:0000259" key="1">
    <source>
        <dbReference type="Pfam" id="PF00891"/>
    </source>
</evidence>
<dbReference type="EMBL" id="QZJZ01000053">
    <property type="protein sequence ID" value="RJP59253.1"/>
    <property type="molecule type" value="Genomic_DNA"/>
</dbReference>
<sequence length="280" mass="31330">MKIMQDNIEYEVFNPVQRVLKKCVFNPIINYVIPAPMMKRMLENSKSDLAHESLRAAGSWKCMQLSYDNLPPKDFIDKCVLELGSFPAGLRNRKKLSVKMMVELLNRYKGKEHIIVVGIGSGRADNALEAIKASGLKNVKGYFFDLDDDAMEPGRKLAASLGLSKNISYVKADAITIKEHLPENADMLKLIGIIEYLSDEQIATLLKVGFANLNKGGTVLTHAIEPAHGITPFLKRIFKLDLIYRTPEQVQKLLTGAGFEILEVKPEPLNIYTLVTAVKR</sequence>
<dbReference type="InterPro" id="IPR029063">
    <property type="entry name" value="SAM-dependent_MTases_sf"/>
</dbReference>
<organism evidence="2 3">
    <name type="scientific">Candidatus Auribacter fodinae</name>
    <dbReference type="NCBI Taxonomy" id="2093366"/>
    <lineage>
        <taxon>Bacteria</taxon>
        <taxon>Pseudomonadati</taxon>
        <taxon>Candidatus Auribacterota</taxon>
        <taxon>Candidatus Auribacteria</taxon>
        <taxon>Candidatus Auribacterales</taxon>
        <taxon>Candidatus Auribacteraceae</taxon>
        <taxon>Candidatus Auribacter</taxon>
    </lineage>
</organism>
<comment type="caution">
    <text evidence="2">The sequence shown here is derived from an EMBL/GenBank/DDBJ whole genome shotgun (WGS) entry which is preliminary data.</text>
</comment>
<dbReference type="SUPFAM" id="SSF53335">
    <property type="entry name" value="S-adenosyl-L-methionine-dependent methyltransferases"/>
    <property type="match status" value="1"/>
</dbReference>
<protein>
    <recommendedName>
        <fullName evidence="1">O-methyltransferase C-terminal domain-containing protein</fullName>
    </recommendedName>
</protein>
<evidence type="ECO:0000313" key="2">
    <source>
        <dbReference type="EMBL" id="RJP59253.1"/>
    </source>
</evidence>
<gene>
    <name evidence="2" type="ORF">C4541_06520</name>
</gene>
<dbReference type="Gene3D" id="3.40.50.150">
    <property type="entry name" value="Vaccinia Virus protein VP39"/>
    <property type="match status" value="1"/>
</dbReference>
<accession>A0A3A4R3M3</accession>
<proteinExistence type="predicted"/>